<feature type="transmembrane region" description="Helical" evidence="1">
    <location>
        <begin position="357"/>
        <end position="375"/>
    </location>
</feature>
<keyword evidence="1" id="KW-0472">Membrane</keyword>
<accession>A0A6C0CRA5</accession>
<feature type="transmembrane region" description="Helical" evidence="1">
    <location>
        <begin position="324"/>
        <end position="345"/>
    </location>
</feature>
<keyword evidence="1" id="KW-1133">Transmembrane helix</keyword>
<feature type="transmembrane region" description="Helical" evidence="1">
    <location>
        <begin position="441"/>
        <end position="461"/>
    </location>
</feature>
<protein>
    <submittedName>
        <fullName evidence="2">Uncharacterized protein</fullName>
    </submittedName>
</protein>
<organism evidence="2">
    <name type="scientific">viral metagenome</name>
    <dbReference type="NCBI Taxonomy" id="1070528"/>
    <lineage>
        <taxon>unclassified sequences</taxon>
        <taxon>metagenomes</taxon>
        <taxon>organismal metagenomes</taxon>
    </lineage>
</organism>
<keyword evidence="1" id="KW-0812">Transmembrane</keyword>
<dbReference type="EMBL" id="MN739479">
    <property type="protein sequence ID" value="QHT06991.1"/>
    <property type="molecule type" value="Genomic_DNA"/>
</dbReference>
<sequence>MPSLDDKVKEFGIRWKDLTSLGLPTSGLGEQLLSNEQLYEMDPDRLNFYLQFLSAITGSNPDIVKKVLAKENLTRHQREQMNDSMRKVYKYFHKQKADHDKLMRTTTDKKTDANGASYLELKDIYTSDNYPTITDIDQILKVEQITNLNKDPKINALKGKLPFIQSLNLTDQDNLKVLKDALETFKKQKQDLMTYRNEMDRINEGLKGNILTANSTIQPAVSMEELRKVQGGGESIEGGATYKDFRKLYDAEKDPELKIKDGYDADTDNFDKKDPKSTDFKVVNEVTGRKALPTEKVTKPVVDAYMTSASFSPEVEKVTMGDRIVFILATYIIRGIALFLLEWGVYTNFIDSFNKAFAFYFGIYACIFLLLYILVNARQDDYVFRMLFFYINTQSENNKGVLRIIVHLLSILMLFPIPFIVKEFREFKKEGVLTFSEKRTIVNAVGRFTLFIWIFTSIIALRF</sequence>
<proteinExistence type="predicted"/>
<evidence type="ECO:0000256" key="1">
    <source>
        <dbReference type="SAM" id="Phobius"/>
    </source>
</evidence>
<reference evidence="2" key="1">
    <citation type="journal article" date="2020" name="Nature">
        <title>Giant virus diversity and host interactions through global metagenomics.</title>
        <authorList>
            <person name="Schulz F."/>
            <person name="Roux S."/>
            <person name="Paez-Espino D."/>
            <person name="Jungbluth S."/>
            <person name="Walsh D.A."/>
            <person name="Denef V.J."/>
            <person name="McMahon K.D."/>
            <person name="Konstantinidis K.T."/>
            <person name="Eloe-Fadrosh E.A."/>
            <person name="Kyrpides N.C."/>
            <person name="Woyke T."/>
        </authorList>
    </citation>
    <scope>NUCLEOTIDE SEQUENCE</scope>
    <source>
        <strain evidence="2">GVMAG-M-3300021962-46</strain>
    </source>
</reference>
<name>A0A6C0CRA5_9ZZZZ</name>
<feature type="transmembrane region" description="Helical" evidence="1">
    <location>
        <begin position="401"/>
        <end position="421"/>
    </location>
</feature>
<dbReference type="AlphaFoldDB" id="A0A6C0CRA5"/>
<evidence type="ECO:0000313" key="2">
    <source>
        <dbReference type="EMBL" id="QHT06991.1"/>
    </source>
</evidence>